<name>A0A1T4QZH8_9ENTE</name>
<protein>
    <submittedName>
        <fullName evidence="2">Phage derived protein Gp49-like</fullName>
    </submittedName>
</protein>
<dbReference type="InterPro" id="IPR009241">
    <property type="entry name" value="HigB-like"/>
</dbReference>
<accession>A0A1T4QZH8</accession>
<evidence type="ECO:0000313" key="2">
    <source>
        <dbReference type="EMBL" id="SKA09150.1"/>
    </source>
</evidence>
<sequence length="96" mass="11301">MSIPKSDRVKLLATIEATEQNGLLIARKQKWVRKLDDNLYELRSKVATNIQRAIYFHVEDNQYKITHGFTKKTQKTPPKELKKGKKIRDTFLESRD</sequence>
<reference evidence="2 3" key="1">
    <citation type="submission" date="2017-02" db="EMBL/GenBank/DDBJ databases">
        <authorList>
            <person name="Peterson S.W."/>
        </authorList>
    </citation>
    <scope>NUCLEOTIDE SEQUENCE [LARGE SCALE GENOMIC DNA]</scope>
    <source>
        <strain evidence="2 3">ATCC BAA-1030</strain>
    </source>
</reference>
<keyword evidence="3" id="KW-1185">Reference proteome</keyword>
<dbReference type="AlphaFoldDB" id="A0A1T4QZH8"/>
<dbReference type="STRING" id="263852.SAMN02745116_02382"/>
<evidence type="ECO:0000256" key="1">
    <source>
        <dbReference type="SAM" id="MobiDB-lite"/>
    </source>
</evidence>
<dbReference type="Proteomes" id="UP000190328">
    <property type="component" value="Unassembled WGS sequence"/>
</dbReference>
<organism evidence="2 3">
    <name type="scientific">Pilibacter termitis</name>
    <dbReference type="NCBI Taxonomy" id="263852"/>
    <lineage>
        <taxon>Bacteria</taxon>
        <taxon>Bacillati</taxon>
        <taxon>Bacillota</taxon>
        <taxon>Bacilli</taxon>
        <taxon>Lactobacillales</taxon>
        <taxon>Enterococcaceae</taxon>
        <taxon>Pilibacter</taxon>
    </lineage>
</organism>
<dbReference type="EMBL" id="FUXI01000036">
    <property type="protein sequence ID" value="SKA09150.1"/>
    <property type="molecule type" value="Genomic_DNA"/>
</dbReference>
<dbReference type="Pfam" id="PF05973">
    <property type="entry name" value="Gp49"/>
    <property type="match status" value="1"/>
</dbReference>
<evidence type="ECO:0000313" key="3">
    <source>
        <dbReference type="Proteomes" id="UP000190328"/>
    </source>
</evidence>
<feature type="region of interest" description="Disordered" evidence="1">
    <location>
        <begin position="71"/>
        <end position="96"/>
    </location>
</feature>
<feature type="compositionally biased region" description="Basic and acidic residues" evidence="1">
    <location>
        <begin position="77"/>
        <end position="96"/>
    </location>
</feature>
<proteinExistence type="predicted"/>
<gene>
    <name evidence="2" type="ORF">SAMN02745116_02382</name>
</gene>